<dbReference type="SMART" id="SM00342">
    <property type="entry name" value="HTH_ARAC"/>
    <property type="match status" value="1"/>
</dbReference>
<dbReference type="InterPro" id="IPR018060">
    <property type="entry name" value="HTH_AraC"/>
</dbReference>
<reference evidence="5 6" key="1">
    <citation type="journal article" date="2019" name="Nat. Med.">
        <title>A library of human gut bacterial isolates paired with longitudinal multiomics data enables mechanistic microbiome research.</title>
        <authorList>
            <person name="Poyet M."/>
            <person name="Groussin M."/>
            <person name="Gibbons S.M."/>
            <person name="Avila-Pacheco J."/>
            <person name="Jiang X."/>
            <person name="Kearney S.M."/>
            <person name="Perrotta A.R."/>
            <person name="Berdy B."/>
            <person name="Zhao S."/>
            <person name="Lieberman T.D."/>
            <person name="Swanson P.K."/>
            <person name="Smith M."/>
            <person name="Roesemann S."/>
            <person name="Alexander J.E."/>
            <person name="Rich S.A."/>
            <person name="Livny J."/>
            <person name="Vlamakis H."/>
            <person name="Clish C."/>
            <person name="Bullock K."/>
            <person name="Deik A."/>
            <person name="Scott J."/>
            <person name="Pierce K.A."/>
            <person name="Xavier R.J."/>
            <person name="Alm E.J."/>
        </authorList>
    </citation>
    <scope>NUCLEOTIDE SEQUENCE [LARGE SCALE GENOMIC DNA]</scope>
    <source>
        <strain evidence="5 6">BIOML-A7</strain>
    </source>
</reference>
<dbReference type="SUPFAM" id="SSF46689">
    <property type="entry name" value="Homeodomain-like"/>
    <property type="match status" value="1"/>
</dbReference>
<evidence type="ECO:0000313" key="5">
    <source>
        <dbReference type="EMBL" id="KAB6424689.1"/>
    </source>
</evidence>
<organism evidence="5 6">
    <name type="scientific">Bacteroides xylanisolvens</name>
    <dbReference type="NCBI Taxonomy" id="371601"/>
    <lineage>
        <taxon>Bacteria</taxon>
        <taxon>Pseudomonadati</taxon>
        <taxon>Bacteroidota</taxon>
        <taxon>Bacteroidia</taxon>
        <taxon>Bacteroidales</taxon>
        <taxon>Bacteroidaceae</taxon>
        <taxon>Bacteroides</taxon>
    </lineage>
</organism>
<dbReference type="EMBL" id="WDCG01000007">
    <property type="protein sequence ID" value="KAB6424689.1"/>
    <property type="molecule type" value="Genomic_DNA"/>
</dbReference>
<dbReference type="GO" id="GO:0043565">
    <property type="term" value="F:sequence-specific DNA binding"/>
    <property type="evidence" value="ECO:0007669"/>
    <property type="project" value="InterPro"/>
</dbReference>
<proteinExistence type="predicted"/>
<dbReference type="Gene3D" id="1.10.10.60">
    <property type="entry name" value="Homeodomain-like"/>
    <property type="match status" value="1"/>
</dbReference>
<accession>A0A7J5QTH0</accession>
<dbReference type="PRINTS" id="PR00032">
    <property type="entry name" value="HTHARAC"/>
</dbReference>
<dbReference type="Proteomes" id="UP000471447">
    <property type="component" value="Unassembled WGS sequence"/>
</dbReference>
<dbReference type="Pfam" id="PF12833">
    <property type="entry name" value="HTH_18"/>
    <property type="match status" value="1"/>
</dbReference>
<keyword evidence="1" id="KW-0805">Transcription regulation</keyword>
<dbReference type="PANTHER" id="PTHR43280:SF32">
    <property type="entry name" value="TRANSCRIPTIONAL REGULATORY PROTEIN"/>
    <property type="match status" value="1"/>
</dbReference>
<evidence type="ECO:0000256" key="3">
    <source>
        <dbReference type="ARBA" id="ARBA00023163"/>
    </source>
</evidence>
<feature type="domain" description="HTH araC/xylS-type" evidence="4">
    <location>
        <begin position="224"/>
        <end position="322"/>
    </location>
</feature>
<keyword evidence="3" id="KW-0804">Transcription</keyword>
<evidence type="ECO:0000256" key="1">
    <source>
        <dbReference type="ARBA" id="ARBA00023015"/>
    </source>
</evidence>
<dbReference type="InterPro" id="IPR011051">
    <property type="entry name" value="RmlC_Cupin_sf"/>
</dbReference>
<evidence type="ECO:0000313" key="6">
    <source>
        <dbReference type="Proteomes" id="UP000471447"/>
    </source>
</evidence>
<keyword evidence="2" id="KW-0238">DNA-binding</keyword>
<evidence type="ECO:0000256" key="2">
    <source>
        <dbReference type="ARBA" id="ARBA00023125"/>
    </source>
</evidence>
<dbReference type="AlphaFoldDB" id="A0A7J5QTH0"/>
<name>A0A7J5QTH0_9BACE</name>
<dbReference type="InterPro" id="IPR020449">
    <property type="entry name" value="Tscrpt_reg_AraC-type_HTH"/>
</dbReference>
<dbReference type="InterPro" id="IPR009057">
    <property type="entry name" value="Homeodomain-like_sf"/>
</dbReference>
<dbReference type="PANTHER" id="PTHR43280">
    <property type="entry name" value="ARAC-FAMILY TRANSCRIPTIONAL REGULATOR"/>
    <property type="match status" value="1"/>
</dbReference>
<evidence type="ECO:0000259" key="4">
    <source>
        <dbReference type="PROSITE" id="PS01124"/>
    </source>
</evidence>
<protein>
    <submittedName>
        <fullName evidence="5">AraC family transcriptional regulator</fullName>
    </submittedName>
</protein>
<sequence>MAACFIKYITNQNLSKTKLKLYLQTKNANMSHRTMNLIEHFARSKDKCILTDSLFYDTIMYSGFSKELVCENAFFFLMVTSGKAKVYTRHTRDYTCHIGKNDLLVIPASMTATFQQLSEDYAMHCLVFTPPFFYSLPSSQFLYGKLCEFVTRYSFASIHLKNDAGTYFKKTFSLFRGYRTGELLHQEGIYGHLCNFFILNVGDVFFSSIEDASPAISNKSWIYYKFKELLFEHYRRQHKIRFYAERLSVSGIYLSRIVKEETGETIHGHITRLLYVEAKKMLSCSKNDIQKITDALGFTDQASFSKFFKRFAGVSPTEYRNNIKNNKNSCLEKYPK</sequence>
<gene>
    <name evidence="5" type="ORF">GAZ26_08175</name>
</gene>
<dbReference type="GO" id="GO:0003700">
    <property type="term" value="F:DNA-binding transcription factor activity"/>
    <property type="evidence" value="ECO:0007669"/>
    <property type="project" value="InterPro"/>
</dbReference>
<comment type="caution">
    <text evidence="5">The sequence shown here is derived from an EMBL/GenBank/DDBJ whole genome shotgun (WGS) entry which is preliminary data.</text>
</comment>
<dbReference type="PROSITE" id="PS01124">
    <property type="entry name" value="HTH_ARAC_FAMILY_2"/>
    <property type="match status" value="1"/>
</dbReference>
<dbReference type="SUPFAM" id="SSF51182">
    <property type="entry name" value="RmlC-like cupins"/>
    <property type="match status" value="1"/>
</dbReference>